<proteinExistence type="predicted"/>
<dbReference type="RefSeq" id="YP_009807949.1">
    <property type="nucleotide sequence ID" value="NC_048032.1"/>
</dbReference>
<keyword evidence="2" id="KW-1185">Reference proteome</keyword>
<sequence>MKRKYYPNNWAAISSCPASYFPEMLYEDFEDWKIYGYQLPSSHFGIVRVEDMDTGKIEEYTYKSEHHTKQRMKKEMKKKIHT</sequence>
<dbReference type="GeneID" id="54998841"/>
<accession>D6PI05</accession>
<evidence type="ECO:0000313" key="1">
    <source>
        <dbReference type="EMBL" id="ADD95356.1"/>
    </source>
</evidence>
<organism evidence="1 2">
    <name type="scientific">uncultured phage MedDCM-OCT-S05-C243</name>
    <dbReference type="NCBI Taxonomy" id="743558"/>
    <lineage>
        <taxon>Viruses</taxon>
        <taxon>Duplodnaviria</taxon>
        <taxon>Heunggongvirae</taxon>
        <taxon>Uroviricota</taxon>
        <taxon>Caudoviricetes</taxon>
        <taxon>Autographivirales</taxon>
        <taxon>Podivirus</taxon>
        <taxon>Podivirus S05C243</taxon>
    </lineage>
</organism>
<reference evidence="1 2" key="1">
    <citation type="journal article" date="2010" name="ISME J.">
        <title>Metagenome of the Mediterranean deep chlorophyll maximum studied by direct and fosmid library 454 pyrosequencing.</title>
        <authorList>
            <person name="Ghai R."/>
            <person name="Martin-Cuadrado A.B."/>
            <person name="Molto A.G."/>
            <person name="Heredia I.G."/>
            <person name="Cabrera R."/>
            <person name="Martin J."/>
            <person name="Verdu M."/>
            <person name="Deschamps P."/>
            <person name="Moreira D."/>
            <person name="Lopez-Garcia P."/>
            <person name="Mira A."/>
            <person name="Rodriguez-Valera F."/>
        </authorList>
    </citation>
    <scope>NUCLEOTIDE SEQUENCE [LARGE SCALE GENOMIC DNA]</scope>
</reference>
<dbReference type="PROSITE" id="PS51257">
    <property type="entry name" value="PROKAR_LIPOPROTEIN"/>
    <property type="match status" value="1"/>
</dbReference>
<dbReference type="Proteomes" id="UP000517764">
    <property type="component" value="Segment"/>
</dbReference>
<dbReference type="EMBL" id="GU943065">
    <property type="protein sequence ID" value="ADD95356.1"/>
    <property type="molecule type" value="Genomic_DNA"/>
</dbReference>
<dbReference type="KEGG" id="vg:54998841"/>
<evidence type="ECO:0000313" key="2">
    <source>
        <dbReference type="Proteomes" id="UP000517764"/>
    </source>
</evidence>
<name>D6PI05_9CAUD</name>
<protein>
    <submittedName>
        <fullName evidence="1">Uncharacterized protein</fullName>
    </submittedName>
</protein>